<organism evidence="2">
    <name type="scientific">marine sediment metagenome</name>
    <dbReference type="NCBI Taxonomy" id="412755"/>
    <lineage>
        <taxon>unclassified sequences</taxon>
        <taxon>metagenomes</taxon>
        <taxon>ecological metagenomes</taxon>
    </lineage>
</organism>
<name>A0A0F9E217_9ZZZZ</name>
<feature type="transmembrane region" description="Helical" evidence="1">
    <location>
        <begin position="22"/>
        <end position="47"/>
    </location>
</feature>
<accession>A0A0F9E217</accession>
<evidence type="ECO:0000313" key="2">
    <source>
        <dbReference type="EMBL" id="KKL68039.1"/>
    </source>
</evidence>
<protein>
    <recommendedName>
        <fullName evidence="3">Chemotaxis methyl-accepting receptor HlyB-like 4HB MCP domain-containing protein</fullName>
    </recommendedName>
</protein>
<sequence>MLKQLIAWIAPPAEDADPRRVFYWRLTVSGFMGLLVLFITFAFGGVWHLNGFALASDVDTKIADAIKPIKDDVRLIKDEQTAQSGYLKQLVKSDFAARIDREVRARCSATTRDEKERIKSAIDTYQAGYKTVAGVKYDEPECDEL</sequence>
<gene>
    <name evidence="2" type="ORF">LCGC14_2128940</name>
</gene>
<reference evidence="2" key="1">
    <citation type="journal article" date="2015" name="Nature">
        <title>Complex archaea that bridge the gap between prokaryotes and eukaryotes.</title>
        <authorList>
            <person name="Spang A."/>
            <person name="Saw J.H."/>
            <person name="Jorgensen S.L."/>
            <person name="Zaremba-Niedzwiedzka K."/>
            <person name="Martijn J."/>
            <person name="Lind A.E."/>
            <person name="van Eijk R."/>
            <person name="Schleper C."/>
            <person name="Guy L."/>
            <person name="Ettema T.J."/>
        </authorList>
    </citation>
    <scope>NUCLEOTIDE SEQUENCE</scope>
</reference>
<keyword evidence="1" id="KW-1133">Transmembrane helix</keyword>
<dbReference type="EMBL" id="LAZR01026659">
    <property type="protein sequence ID" value="KKL68039.1"/>
    <property type="molecule type" value="Genomic_DNA"/>
</dbReference>
<dbReference type="AlphaFoldDB" id="A0A0F9E217"/>
<evidence type="ECO:0000256" key="1">
    <source>
        <dbReference type="SAM" id="Phobius"/>
    </source>
</evidence>
<evidence type="ECO:0008006" key="3">
    <source>
        <dbReference type="Google" id="ProtNLM"/>
    </source>
</evidence>
<proteinExistence type="predicted"/>
<comment type="caution">
    <text evidence="2">The sequence shown here is derived from an EMBL/GenBank/DDBJ whole genome shotgun (WGS) entry which is preliminary data.</text>
</comment>
<keyword evidence="1" id="KW-0812">Transmembrane</keyword>
<keyword evidence="1" id="KW-0472">Membrane</keyword>